<dbReference type="OrthoDB" id="2275460at2759"/>
<comment type="caution">
    <text evidence="2">The sequence shown here is derived from an EMBL/GenBank/DDBJ whole genome shotgun (WGS) entry which is preliminary data.</text>
</comment>
<evidence type="ECO:0000313" key="2">
    <source>
        <dbReference type="EMBL" id="KAG2213970.1"/>
    </source>
</evidence>
<dbReference type="AlphaFoldDB" id="A0A8H7RNW6"/>
<sequence length="238" mass="27432">MPFQPISEVRYENGNPFNRKFCGCMSMRGGCAIACAIWLGVNTYIATISFQGYNPIFSFLNRPALYVLGSLSIVFGLVAFVLLYGLFVDKARPLEIGVLLMSFIVPIYLLDILANVFVFGIQKSLYMDWCLTNSRDTSSENLWIIYDDALNSREFDPSSTSSLNTFNCQKLWEDEIKFSIAIFITMSICYIYWALCVFHYYRKIYELFPQMVPNPFMNYAPTRILPTHFYSNHPPSKN</sequence>
<feature type="transmembrane region" description="Helical" evidence="1">
    <location>
        <begin position="65"/>
        <end position="86"/>
    </location>
</feature>
<dbReference type="EMBL" id="JAEPRD010000002">
    <property type="protein sequence ID" value="KAG2213970.1"/>
    <property type="molecule type" value="Genomic_DNA"/>
</dbReference>
<feature type="transmembrane region" description="Helical" evidence="1">
    <location>
        <begin position="29"/>
        <end position="53"/>
    </location>
</feature>
<feature type="transmembrane region" description="Helical" evidence="1">
    <location>
        <begin position="180"/>
        <end position="201"/>
    </location>
</feature>
<reference evidence="2" key="1">
    <citation type="submission" date="2020-12" db="EMBL/GenBank/DDBJ databases">
        <title>Metabolic potential, ecology and presence of endohyphal bacteria is reflected in genomic diversity of Mucoromycotina.</title>
        <authorList>
            <person name="Muszewska A."/>
            <person name="Okrasinska A."/>
            <person name="Steczkiewicz K."/>
            <person name="Drgas O."/>
            <person name="Orlowska M."/>
            <person name="Perlinska-Lenart U."/>
            <person name="Aleksandrzak-Piekarczyk T."/>
            <person name="Szatraj K."/>
            <person name="Zielenkiewicz U."/>
            <person name="Pilsyk S."/>
            <person name="Malc E."/>
            <person name="Mieczkowski P."/>
            <person name="Kruszewska J.S."/>
            <person name="Biernat P."/>
            <person name="Pawlowska J."/>
        </authorList>
    </citation>
    <scope>NUCLEOTIDE SEQUENCE</scope>
    <source>
        <strain evidence="2">WA0000017839</strain>
    </source>
</reference>
<keyword evidence="3" id="KW-1185">Reference proteome</keyword>
<accession>A0A8H7RNW6</accession>
<feature type="transmembrane region" description="Helical" evidence="1">
    <location>
        <begin position="98"/>
        <end position="121"/>
    </location>
</feature>
<evidence type="ECO:0000313" key="3">
    <source>
        <dbReference type="Proteomes" id="UP000603453"/>
    </source>
</evidence>
<keyword evidence="1" id="KW-0812">Transmembrane</keyword>
<organism evidence="2 3">
    <name type="scientific">Mucor saturninus</name>
    <dbReference type="NCBI Taxonomy" id="64648"/>
    <lineage>
        <taxon>Eukaryota</taxon>
        <taxon>Fungi</taxon>
        <taxon>Fungi incertae sedis</taxon>
        <taxon>Mucoromycota</taxon>
        <taxon>Mucoromycotina</taxon>
        <taxon>Mucoromycetes</taxon>
        <taxon>Mucorales</taxon>
        <taxon>Mucorineae</taxon>
        <taxon>Mucoraceae</taxon>
        <taxon>Mucor</taxon>
    </lineage>
</organism>
<gene>
    <name evidence="2" type="ORF">INT47_001240</name>
</gene>
<evidence type="ECO:0000256" key="1">
    <source>
        <dbReference type="SAM" id="Phobius"/>
    </source>
</evidence>
<proteinExistence type="predicted"/>
<keyword evidence="1" id="KW-0472">Membrane</keyword>
<protein>
    <submittedName>
        <fullName evidence="2">Uncharacterized protein</fullName>
    </submittedName>
</protein>
<name>A0A8H7RNW6_9FUNG</name>
<keyword evidence="1" id="KW-1133">Transmembrane helix</keyword>
<dbReference type="Proteomes" id="UP000603453">
    <property type="component" value="Unassembled WGS sequence"/>
</dbReference>